<comment type="similarity">
    <text evidence="9">Belongs to the SecD/SecF family. SecF subfamily.</text>
</comment>
<feature type="transmembrane region" description="Helical" evidence="9">
    <location>
        <begin position="157"/>
        <end position="185"/>
    </location>
</feature>
<dbReference type="GO" id="GO:0065002">
    <property type="term" value="P:intracellular protein transmembrane transport"/>
    <property type="evidence" value="ECO:0007669"/>
    <property type="project" value="UniProtKB-UniRule"/>
</dbReference>
<name>A0A1F6FPI4_9BACT</name>
<feature type="transmembrane region" description="Helical" evidence="9">
    <location>
        <begin position="191"/>
        <end position="212"/>
    </location>
</feature>
<dbReference type="Proteomes" id="UP000179230">
    <property type="component" value="Unassembled WGS sequence"/>
</dbReference>
<keyword evidence="6 9" id="KW-1133">Transmembrane helix</keyword>
<dbReference type="PRINTS" id="PR01755">
    <property type="entry name" value="SECFTRNLCASE"/>
</dbReference>
<keyword evidence="2 9" id="KW-0813">Transport</keyword>
<feature type="transmembrane region" description="Helical" evidence="9">
    <location>
        <begin position="128"/>
        <end position="150"/>
    </location>
</feature>
<evidence type="ECO:0000256" key="9">
    <source>
        <dbReference type="HAMAP-Rule" id="MF_01464"/>
    </source>
</evidence>
<dbReference type="GO" id="GO:0006605">
    <property type="term" value="P:protein targeting"/>
    <property type="evidence" value="ECO:0007669"/>
    <property type="project" value="UniProtKB-UniRule"/>
</dbReference>
<dbReference type="InterPro" id="IPR005665">
    <property type="entry name" value="SecF_bac"/>
</dbReference>
<feature type="domain" description="Protein export membrane protein SecD/SecF C-terminal" evidence="10">
    <location>
        <begin position="237"/>
        <end position="315"/>
    </location>
</feature>
<evidence type="ECO:0000256" key="7">
    <source>
        <dbReference type="ARBA" id="ARBA00023010"/>
    </source>
</evidence>
<keyword evidence="4 9" id="KW-0812">Transmembrane</keyword>
<protein>
    <recommendedName>
        <fullName evidence="9">Protein-export membrane protein SecF</fullName>
    </recommendedName>
</protein>
<comment type="function">
    <text evidence="9">Part of the Sec protein translocase complex. Interacts with the SecYEG preprotein conducting channel. SecDF uses the proton motive force (PMF) to complete protein translocation after the ATP-dependent function of SecA.</text>
</comment>
<dbReference type="SUPFAM" id="SSF82866">
    <property type="entry name" value="Multidrug efflux transporter AcrB transmembrane domain"/>
    <property type="match status" value="1"/>
</dbReference>
<keyword evidence="3 9" id="KW-1003">Cell membrane</keyword>
<feature type="transmembrane region" description="Helical" evidence="9">
    <location>
        <begin position="9"/>
        <end position="34"/>
    </location>
</feature>
<evidence type="ECO:0000313" key="12">
    <source>
        <dbReference type="Proteomes" id="UP000179230"/>
    </source>
</evidence>
<evidence type="ECO:0000256" key="6">
    <source>
        <dbReference type="ARBA" id="ARBA00022989"/>
    </source>
</evidence>
<dbReference type="GO" id="GO:0015450">
    <property type="term" value="F:protein-transporting ATPase activity"/>
    <property type="evidence" value="ECO:0007669"/>
    <property type="project" value="InterPro"/>
</dbReference>
<proteinExistence type="inferred from homology"/>
<dbReference type="AlphaFoldDB" id="A0A1F6FPI4"/>
<evidence type="ECO:0000256" key="3">
    <source>
        <dbReference type="ARBA" id="ARBA00022475"/>
    </source>
</evidence>
<feature type="transmembrane region" description="Helical" evidence="9">
    <location>
        <begin position="289"/>
        <end position="316"/>
    </location>
</feature>
<feature type="domain" description="Protein export membrane protein SecD/SecF C-terminal" evidence="10">
    <location>
        <begin position="109"/>
        <end position="226"/>
    </location>
</feature>
<reference evidence="11 12" key="1">
    <citation type="journal article" date="2016" name="Nat. Commun.">
        <title>Thousands of microbial genomes shed light on interconnected biogeochemical processes in an aquifer system.</title>
        <authorList>
            <person name="Anantharaman K."/>
            <person name="Brown C.T."/>
            <person name="Hug L.A."/>
            <person name="Sharon I."/>
            <person name="Castelle C.J."/>
            <person name="Probst A.J."/>
            <person name="Thomas B.C."/>
            <person name="Singh A."/>
            <person name="Wilkins M.J."/>
            <person name="Karaoz U."/>
            <person name="Brodie E.L."/>
            <person name="Williams K.H."/>
            <person name="Hubbard S.S."/>
            <person name="Banfield J.F."/>
        </authorList>
    </citation>
    <scope>NUCLEOTIDE SEQUENCE [LARGE SCALE GENOMIC DNA]</scope>
</reference>
<keyword evidence="5 9" id="KW-0653">Protein transport</keyword>
<dbReference type="Gene3D" id="1.20.1640.10">
    <property type="entry name" value="Multidrug efflux transporter AcrB transmembrane domain"/>
    <property type="match status" value="1"/>
</dbReference>
<dbReference type="HAMAP" id="MF_01464_B">
    <property type="entry name" value="SecF_B"/>
    <property type="match status" value="1"/>
</dbReference>
<dbReference type="Pfam" id="PF07549">
    <property type="entry name" value="Sec_GG"/>
    <property type="match status" value="1"/>
</dbReference>
<evidence type="ECO:0000256" key="2">
    <source>
        <dbReference type="ARBA" id="ARBA00022448"/>
    </source>
</evidence>
<comment type="caution">
    <text evidence="11">The sequence shown here is derived from an EMBL/GenBank/DDBJ whole genome shotgun (WGS) entry which is preliminary data.</text>
</comment>
<dbReference type="EMBL" id="MFMT01000041">
    <property type="protein sequence ID" value="OGG87774.1"/>
    <property type="molecule type" value="Genomic_DNA"/>
</dbReference>
<dbReference type="InterPro" id="IPR022645">
    <property type="entry name" value="SecD/SecF_bac"/>
</dbReference>
<gene>
    <name evidence="9" type="primary">secF</name>
    <name evidence="11" type="ORF">A2592_01950</name>
</gene>
<dbReference type="Pfam" id="PF02355">
    <property type="entry name" value="SecD_SecF_C"/>
    <property type="match status" value="2"/>
</dbReference>
<comment type="subunit">
    <text evidence="9">Forms a complex with SecD. Part of the essential Sec protein translocation apparatus which comprises SecA, SecYEG and auxiliary proteins SecDF. Other proteins may also be involved.</text>
</comment>
<evidence type="ECO:0000313" key="11">
    <source>
        <dbReference type="EMBL" id="OGG87774.1"/>
    </source>
</evidence>
<evidence type="ECO:0000256" key="5">
    <source>
        <dbReference type="ARBA" id="ARBA00022927"/>
    </source>
</evidence>
<comment type="subcellular location">
    <subcellularLocation>
        <location evidence="1 9">Cell membrane</location>
        <topology evidence="1 9">Multi-pass membrane protein</topology>
    </subcellularLocation>
</comment>
<dbReference type="InterPro" id="IPR022813">
    <property type="entry name" value="SecD/SecF_arch_bac"/>
</dbReference>
<dbReference type="NCBIfam" id="TIGR00966">
    <property type="entry name" value="transloc_SecF"/>
    <property type="match status" value="1"/>
</dbReference>
<evidence type="ECO:0000256" key="1">
    <source>
        <dbReference type="ARBA" id="ARBA00004651"/>
    </source>
</evidence>
<keyword evidence="8 9" id="KW-0472">Membrane</keyword>
<feature type="transmembrane region" description="Helical" evidence="9">
    <location>
        <begin position="265"/>
        <end position="283"/>
    </location>
</feature>
<evidence type="ECO:0000256" key="8">
    <source>
        <dbReference type="ARBA" id="ARBA00023136"/>
    </source>
</evidence>
<dbReference type="GO" id="GO:0005886">
    <property type="term" value="C:plasma membrane"/>
    <property type="evidence" value="ECO:0007669"/>
    <property type="project" value="UniProtKB-SubCell"/>
</dbReference>
<evidence type="ECO:0000256" key="4">
    <source>
        <dbReference type="ARBA" id="ARBA00022692"/>
    </source>
</evidence>
<dbReference type="PANTHER" id="PTHR30081">
    <property type="entry name" value="PROTEIN-EXPORT MEMBRANE PROTEIN SEC"/>
    <property type="match status" value="1"/>
</dbReference>
<accession>A0A1F6FPI4</accession>
<sequence>MFSIIYKNIFLVIAVTIILGSIIIVATVGLKYGIDFTGGSLMEVSYDSAPTKEAVSAEVDTMQLGGFSVRESGIDESSRSGYLIRTRDLSDNERSTLEGVVLGVGEGGKIERFTSVGPVIGSELKSKAIWAITAVSLIIILYVAYVFAGVGKPVSSWVYGGITIFVLFHDILVPTAVMSLLGLFRGAEVDVLFVMAILAVLGYSVNDTIVIFDRVRENLKANRTERTIKKTAAGGVVHEEIEYTLTKPFSEIVGSAVSDSLARSINTSFTTLIALTALFFLGGSLTQNFALVLIVGVIAGTYSSICIASPLLVAYADYIEKKAINSTKK</sequence>
<evidence type="ECO:0000259" key="10">
    <source>
        <dbReference type="Pfam" id="PF02355"/>
    </source>
</evidence>
<dbReference type="InterPro" id="IPR048634">
    <property type="entry name" value="SecD_SecF_C"/>
</dbReference>
<dbReference type="InterPro" id="IPR022646">
    <property type="entry name" value="SecD/SecF_CS"/>
</dbReference>
<keyword evidence="7 9" id="KW-0811">Translocation</keyword>
<organism evidence="11 12">
    <name type="scientific">Candidatus Kaiserbacteria bacterium RIFOXYD1_FULL_42_15</name>
    <dbReference type="NCBI Taxonomy" id="1798532"/>
    <lineage>
        <taxon>Bacteria</taxon>
        <taxon>Candidatus Kaiseribacteriota</taxon>
    </lineage>
</organism>
<dbReference type="PANTHER" id="PTHR30081:SF8">
    <property type="entry name" value="PROTEIN TRANSLOCASE SUBUNIT SECF"/>
    <property type="match status" value="1"/>
</dbReference>
<dbReference type="GO" id="GO:0043952">
    <property type="term" value="P:protein transport by the Sec complex"/>
    <property type="evidence" value="ECO:0007669"/>
    <property type="project" value="UniProtKB-UniRule"/>
</dbReference>